<feature type="domain" description="VTT" evidence="8">
    <location>
        <begin position="46"/>
        <end position="183"/>
    </location>
</feature>
<dbReference type="AlphaFoldDB" id="U2R8J6"/>
<accession>U2R8J6</accession>
<sequence>MTLLTLVPMMPSWMDPATIIHALGNGALWGVCLILFVECAIFPVLPGDSLLFTMGMFIAMNPPSITFGTMSKPLVYVVACAIMTVFAVGGNIAGYHIGRTVAPWLFKPRDGFIGRVFSPRHLDDTHDFFERYGSKALVLGRFVPFVRTFVTMVAGAAGMTFRHFISWTAVGGVLWAWGITLAGCLLGNVAFIGNHIDLILVLIVLVSAIPMVIEWWNGKRREAREEAAVEETLADLVE</sequence>
<dbReference type="Pfam" id="PF09335">
    <property type="entry name" value="VTT_dom"/>
    <property type="match status" value="1"/>
</dbReference>
<gene>
    <name evidence="9" type="ORF">HMPREF0682_2343</name>
</gene>
<comment type="similarity">
    <text evidence="2 7">Belongs to the DedA family.</text>
</comment>
<evidence type="ECO:0000256" key="2">
    <source>
        <dbReference type="ARBA" id="ARBA00010792"/>
    </source>
</evidence>
<dbReference type="EMBL" id="ACVN02000317">
    <property type="protein sequence ID" value="ERK49933.1"/>
    <property type="molecule type" value="Genomic_DNA"/>
</dbReference>
<evidence type="ECO:0000313" key="9">
    <source>
        <dbReference type="EMBL" id="ERK49933.1"/>
    </source>
</evidence>
<dbReference type="RefSeq" id="WP_021798835.1">
    <property type="nucleotide sequence ID" value="NZ_ACVN02000317.1"/>
</dbReference>
<evidence type="ECO:0000313" key="10">
    <source>
        <dbReference type="Proteomes" id="UP000017052"/>
    </source>
</evidence>
<evidence type="ECO:0000256" key="6">
    <source>
        <dbReference type="ARBA" id="ARBA00023136"/>
    </source>
</evidence>
<evidence type="ECO:0000256" key="5">
    <source>
        <dbReference type="ARBA" id="ARBA00022989"/>
    </source>
</evidence>
<feature type="transmembrane region" description="Helical" evidence="7">
    <location>
        <begin position="50"/>
        <end position="67"/>
    </location>
</feature>
<evidence type="ECO:0000256" key="4">
    <source>
        <dbReference type="ARBA" id="ARBA00022692"/>
    </source>
</evidence>
<comment type="caution">
    <text evidence="9">The sequence shown here is derived from an EMBL/GenBank/DDBJ whole genome shotgun (WGS) entry which is preliminary data.</text>
</comment>
<evidence type="ECO:0000256" key="7">
    <source>
        <dbReference type="RuleBase" id="RU367016"/>
    </source>
</evidence>
<dbReference type="PANTHER" id="PTHR30353:SF0">
    <property type="entry name" value="TRANSMEMBRANE PROTEIN"/>
    <property type="match status" value="1"/>
</dbReference>
<evidence type="ECO:0000259" key="8">
    <source>
        <dbReference type="Pfam" id="PF09335"/>
    </source>
</evidence>
<reference evidence="9" key="1">
    <citation type="submission" date="2013-08" db="EMBL/GenBank/DDBJ databases">
        <authorList>
            <person name="Durkin A.S."/>
            <person name="Haft D.R."/>
            <person name="McCorrison J."/>
            <person name="Torralba M."/>
            <person name="Gillis M."/>
            <person name="Haft D.H."/>
            <person name="Methe B."/>
            <person name="Sutton G."/>
            <person name="Nelson K.E."/>
        </authorList>
    </citation>
    <scope>NUCLEOTIDE SEQUENCE [LARGE SCALE GENOMIC DNA]</scope>
    <source>
        <strain evidence="9">F0233</strain>
    </source>
</reference>
<keyword evidence="5 7" id="KW-1133">Transmembrane helix</keyword>
<dbReference type="Proteomes" id="UP000017052">
    <property type="component" value="Unassembled WGS sequence"/>
</dbReference>
<protein>
    <submittedName>
        <fullName evidence="9">SNARE-like domain protein</fullName>
    </submittedName>
</protein>
<keyword evidence="4 7" id="KW-0812">Transmembrane</keyword>
<feature type="transmembrane region" description="Helical" evidence="7">
    <location>
        <begin position="173"/>
        <end position="192"/>
    </location>
</feature>
<feature type="transmembrane region" description="Helical" evidence="7">
    <location>
        <begin position="74"/>
        <end position="97"/>
    </location>
</feature>
<comment type="subcellular location">
    <subcellularLocation>
        <location evidence="1 7">Cell membrane</location>
        <topology evidence="1 7">Multi-pass membrane protein</topology>
    </subcellularLocation>
</comment>
<evidence type="ECO:0000256" key="3">
    <source>
        <dbReference type="ARBA" id="ARBA00022475"/>
    </source>
</evidence>
<keyword evidence="10" id="KW-1185">Reference proteome</keyword>
<name>U2R8J6_9ACTN</name>
<proteinExistence type="inferred from homology"/>
<dbReference type="PANTHER" id="PTHR30353">
    <property type="entry name" value="INNER MEMBRANE PROTEIN DEDA-RELATED"/>
    <property type="match status" value="1"/>
</dbReference>
<keyword evidence="6 7" id="KW-0472">Membrane</keyword>
<feature type="transmembrane region" description="Helical" evidence="7">
    <location>
        <begin position="20"/>
        <end position="44"/>
    </location>
</feature>
<organism evidence="9 10">
    <name type="scientific">Propionibacterium acidifaciens F0233</name>
    <dbReference type="NCBI Taxonomy" id="553198"/>
    <lineage>
        <taxon>Bacteria</taxon>
        <taxon>Bacillati</taxon>
        <taxon>Actinomycetota</taxon>
        <taxon>Actinomycetes</taxon>
        <taxon>Propionibacteriales</taxon>
        <taxon>Propionibacteriaceae</taxon>
        <taxon>Propionibacterium</taxon>
    </lineage>
</organism>
<dbReference type="InterPro" id="IPR032816">
    <property type="entry name" value="VTT_dom"/>
</dbReference>
<evidence type="ECO:0000256" key="1">
    <source>
        <dbReference type="ARBA" id="ARBA00004651"/>
    </source>
</evidence>
<feature type="transmembrane region" description="Helical" evidence="7">
    <location>
        <begin position="142"/>
        <end position="161"/>
    </location>
</feature>
<dbReference type="InterPro" id="IPR032818">
    <property type="entry name" value="DedA-like"/>
</dbReference>
<keyword evidence="3 7" id="KW-1003">Cell membrane</keyword>
<dbReference type="GO" id="GO:0005886">
    <property type="term" value="C:plasma membrane"/>
    <property type="evidence" value="ECO:0007669"/>
    <property type="project" value="UniProtKB-SubCell"/>
</dbReference>
<dbReference type="GeneID" id="95359567"/>
<feature type="transmembrane region" description="Helical" evidence="7">
    <location>
        <begin position="198"/>
        <end position="216"/>
    </location>
</feature>